<dbReference type="PANTHER" id="PTHR12176:SF79">
    <property type="entry name" value="METHYLTRANSFERASE TYPE 11 DOMAIN-CONTAINING PROTEIN"/>
    <property type="match status" value="1"/>
</dbReference>
<dbReference type="InterPro" id="IPR051419">
    <property type="entry name" value="Lys/N-term_MeTrsfase_sf"/>
</dbReference>
<comment type="similarity">
    <text evidence="1">Belongs to the methyltransferase superfamily.</text>
</comment>
<feature type="domain" description="Methyltransferase" evidence="4">
    <location>
        <begin position="40"/>
        <end position="150"/>
    </location>
</feature>
<dbReference type="GO" id="GO:0032259">
    <property type="term" value="P:methylation"/>
    <property type="evidence" value="ECO:0007669"/>
    <property type="project" value="UniProtKB-KW"/>
</dbReference>
<gene>
    <name evidence="5" type="ORF">DICPUDRAFT_10325</name>
</gene>
<dbReference type="Proteomes" id="UP000001064">
    <property type="component" value="Unassembled WGS sequence"/>
</dbReference>
<dbReference type="Pfam" id="PF13847">
    <property type="entry name" value="Methyltransf_31"/>
    <property type="match status" value="1"/>
</dbReference>
<dbReference type="FunFam" id="3.40.50.150:FF:000217">
    <property type="entry name" value="Methyltransferase protein 13"/>
    <property type="match status" value="1"/>
</dbReference>
<accession>F0ZWL1</accession>
<evidence type="ECO:0000256" key="3">
    <source>
        <dbReference type="ARBA" id="ARBA00022679"/>
    </source>
</evidence>
<dbReference type="OMA" id="MSAFQTG"/>
<dbReference type="VEuPathDB" id="AmoebaDB:DICPUDRAFT_10325"/>
<dbReference type="GeneID" id="10505555"/>
<feature type="non-terminal residue" evidence="5">
    <location>
        <position position="1"/>
    </location>
</feature>
<dbReference type="RefSeq" id="XP_003291807.1">
    <property type="nucleotide sequence ID" value="XM_003291759.1"/>
</dbReference>
<dbReference type="eggNOG" id="KOG2352">
    <property type="taxonomic scope" value="Eukaryota"/>
</dbReference>
<dbReference type="KEGG" id="dpp:DICPUDRAFT_10325"/>
<dbReference type="AlphaFoldDB" id="F0ZWL1"/>
<dbReference type="GO" id="GO:0008168">
    <property type="term" value="F:methyltransferase activity"/>
    <property type="evidence" value="ECO:0007669"/>
    <property type="project" value="UniProtKB-KW"/>
</dbReference>
<dbReference type="InParanoid" id="F0ZWL1"/>
<evidence type="ECO:0000256" key="1">
    <source>
        <dbReference type="ARBA" id="ARBA00008361"/>
    </source>
</evidence>
<proteinExistence type="inferred from homology"/>
<keyword evidence="3" id="KW-0808">Transferase</keyword>
<feature type="non-terminal residue" evidence="5">
    <location>
        <position position="166"/>
    </location>
</feature>
<reference evidence="6" key="1">
    <citation type="journal article" date="2011" name="Genome Biol.">
        <title>Comparative genomics of the social amoebae Dictyostelium discoideum and Dictyostelium purpureum.</title>
        <authorList>
            <consortium name="US DOE Joint Genome Institute (JGI-PGF)"/>
            <person name="Sucgang R."/>
            <person name="Kuo A."/>
            <person name="Tian X."/>
            <person name="Salerno W."/>
            <person name="Parikh A."/>
            <person name="Feasley C.L."/>
            <person name="Dalin E."/>
            <person name="Tu H."/>
            <person name="Huang E."/>
            <person name="Barry K."/>
            <person name="Lindquist E."/>
            <person name="Shapiro H."/>
            <person name="Bruce D."/>
            <person name="Schmutz J."/>
            <person name="Salamov A."/>
            <person name="Fey P."/>
            <person name="Gaudet P."/>
            <person name="Anjard C."/>
            <person name="Babu M.M."/>
            <person name="Basu S."/>
            <person name="Bushmanova Y."/>
            <person name="van der Wel H."/>
            <person name="Katoh-Kurasawa M."/>
            <person name="Dinh C."/>
            <person name="Coutinho P.M."/>
            <person name="Saito T."/>
            <person name="Elias M."/>
            <person name="Schaap P."/>
            <person name="Kay R.R."/>
            <person name="Henrissat B."/>
            <person name="Eichinger L."/>
            <person name="Rivero F."/>
            <person name="Putnam N.H."/>
            <person name="West C.M."/>
            <person name="Loomis W.F."/>
            <person name="Chisholm R.L."/>
            <person name="Shaulsky G."/>
            <person name="Strassmann J.E."/>
            <person name="Queller D.C."/>
            <person name="Kuspa A."/>
            <person name="Grigoriev I.V."/>
        </authorList>
    </citation>
    <scope>NUCLEOTIDE SEQUENCE [LARGE SCALE GENOMIC DNA]</scope>
    <source>
        <strain evidence="6">QSDP1</strain>
    </source>
</reference>
<evidence type="ECO:0000313" key="6">
    <source>
        <dbReference type="Proteomes" id="UP000001064"/>
    </source>
</evidence>
<dbReference type="EMBL" id="GL871238">
    <property type="protein sequence ID" value="EGC31676.1"/>
    <property type="molecule type" value="Genomic_DNA"/>
</dbReference>
<sequence>TTEYGKPVYWDRRYKKDPETFDWYQKYSTLKPFLIEKIKSKDAKILMVGCGNSTLSEEMYNDGYKNLTNIDISSVVIGQCKEKYKESQYPGMVYQVDDVLDLSLADEEFDVVIDKGTFDTIMANCSKAIIMCEEIFRVLNKKGVYICITYGMPNDRVFYFEQACDW</sequence>
<dbReference type="CDD" id="cd02440">
    <property type="entry name" value="AdoMet_MTases"/>
    <property type="match status" value="1"/>
</dbReference>
<protein>
    <recommendedName>
        <fullName evidence="4">Methyltransferase domain-containing protein</fullName>
    </recommendedName>
</protein>
<dbReference type="InterPro" id="IPR025714">
    <property type="entry name" value="Methyltranfer_dom"/>
</dbReference>
<keyword evidence="6" id="KW-1185">Reference proteome</keyword>
<evidence type="ECO:0000313" key="5">
    <source>
        <dbReference type="EMBL" id="EGC31676.1"/>
    </source>
</evidence>
<dbReference type="Gene3D" id="3.40.50.150">
    <property type="entry name" value="Vaccinia Virus protein VP39"/>
    <property type="match status" value="1"/>
</dbReference>
<organism evidence="5 6">
    <name type="scientific">Dictyostelium purpureum</name>
    <name type="common">Slime mold</name>
    <dbReference type="NCBI Taxonomy" id="5786"/>
    <lineage>
        <taxon>Eukaryota</taxon>
        <taxon>Amoebozoa</taxon>
        <taxon>Evosea</taxon>
        <taxon>Eumycetozoa</taxon>
        <taxon>Dictyostelia</taxon>
        <taxon>Dictyosteliales</taxon>
        <taxon>Dictyosteliaceae</taxon>
        <taxon>Dictyostelium</taxon>
    </lineage>
</organism>
<dbReference type="OrthoDB" id="411785at2759"/>
<keyword evidence="2" id="KW-0489">Methyltransferase</keyword>
<dbReference type="InterPro" id="IPR029063">
    <property type="entry name" value="SAM-dependent_MTases_sf"/>
</dbReference>
<evidence type="ECO:0000259" key="4">
    <source>
        <dbReference type="Pfam" id="PF13847"/>
    </source>
</evidence>
<dbReference type="SUPFAM" id="SSF53335">
    <property type="entry name" value="S-adenosyl-L-methionine-dependent methyltransferases"/>
    <property type="match status" value="1"/>
</dbReference>
<dbReference type="PANTHER" id="PTHR12176">
    <property type="entry name" value="SAM-DEPENDENT METHYLTRANSFERASE SUPERFAMILY PROTEIN"/>
    <property type="match status" value="1"/>
</dbReference>
<evidence type="ECO:0000256" key="2">
    <source>
        <dbReference type="ARBA" id="ARBA00022603"/>
    </source>
</evidence>
<name>F0ZWL1_DICPU</name>